<feature type="transmembrane region" description="Helical" evidence="7">
    <location>
        <begin position="323"/>
        <end position="341"/>
    </location>
</feature>
<proteinExistence type="predicted"/>
<keyword evidence="5 7" id="KW-1133">Transmembrane helix</keyword>
<dbReference type="InterPro" id="IPR036259">
    <property type="entry name" value="MFS_trans_sf"/>
</dbReference>
<feature type="transmembrane region" description="Helical" evidence="7">
    <location>
        <begin position="42"/>
        <end position="61"/>
    </location>
</feature>
<keyword evidence="4 7" id="KW-0812">Transmembrane</keyword>
<feature type="transmembrane region" description="Helical" evidence="7">
    <location>
        <begin position="203"/>
        <end position="222"/>
    </location>
</feature>
<dbReference type="CDD" id="cd17369">
    <property type="entry name" value="MFS_ShiA_like"/>
    <property type="match status" value="1"/>
</dbReference>
<reference evidence="10" key="1">
    <citation type="journal article" date="2019" name="Int. J. Syst. Evol. Microbiol.">
        <title>The Global Catalogue of Microorganisms (GCM) 10K type strain sequencing project: providing services to taxonomists for standard genome sequencing and annotation.</title>
        <authorList>
            <consortium name="The Broad Institute Genomics Platform"/>
            <consortium name="The Broad Institute Genome Sequencing Center for Infectious Disease"/>
            <person name="Wu L."/>
            <person name="Ma J."/>
        </authorList>
    </citation>
    <scope>NUCLEOTIDE SEQUENCE [LARGE SCALE GENOMIC DNA]</scope>
    <source>
        <strain evidence="10">CGMCC 1.12806</strain>
    </source>
</reference>
<evidence type="ECO:0000256" key="1">
    <source>
        <dbReference type="ARBA" id="ARBA00004651"/>
    </source>
</evidence>
<feature type="transmembrane region" description="Helical" evidence="7">
    <location>
        <begin position="67"/>
        <end position="90"/>
    </location>
</feature>
<feature type="transmembrane region" description="Helical" evidence="7">
    <location>
        <begin position="387"/>
        <end position="408"/>
    </location>
</feature>
<evidence type="ECO:0000256" key="6">
    <source>
        <dbReference type="ARBA" id="ARBA00023136"/>
    </source>
</evidence>
<evidence type="ECO:0000313" key="10">
    <source>
        <dbReference type="Proteomes" id="UP000627464"/>
    </source>
</evidence>
<feature type="transmembrane region" description="Helical" evidence="7">
    <location>
        <begin position="292"/>
        <end position="311"/>
    </location>
</feature>
<evidence type="ECO:0000256" key="5">
    <source>
        <dbReference type="ARBA" id="ARBA00022989"/>
    </source>
</evidence>
<dbReference type="InterPro" id="IPR020846">
    <property type="entry name" value="MFS_dom"/>
</dbReference>
<keyword evidence="3" id="KW-1003">Cell membrane</keyword>
<dbReference type="PANTHER" id="PTHR43045">
    <property type="entry name" value="SHIKIMATE TRANSPORTER"/>
    <property type="match status" value="1"/>
</dbReference>
<feature type="transmembrane region" description="Helical" evidence="7">
    <location>
        <begin position="133"/>
        <end position="158"/>
    </location>
</feature>
<dbReference type="InterPro" id="IPR005829">
    <property type="entry name" value="Sugar_transporter_CS"/>
</dbReference>
<feature type="transmembrane region" description="Helical" evidence="7">
    <location>
        <begin position="414"/>
        <end position="435"/>
    </location>
</feature>
<feature type="domain" description="Major facilitator superfamily (MFS) profile" evidence="8">
    <location>
        <begin position="30"/>
        <end position="439"/>
    </location>
</feature>
<dbReference type="Proteomes" id="UP000627464">
    <property type="component" value="Unassembled WGS sequence"/>
</dbReference>
<evidence type="ECO:0000256" key="3">
    <source>
        <dbReference type="ARBA" id="ARBA00022475"/>
    </source>
</evidence>
<dbReference type="SUPFAM" id="SSF103473">
    <property type="entry name" value="MFS general substrate transporter"/>
    <property type="match status" value="1"/>
</dbReference>
<feature type="transmembrane region" description="Helical" evidence="7">
    <location>
        <begin position="102"/>
        <end position="121"/>
    </location>
</feature>
<keyword evidence="2" id="KW-0813">Transport</keyword>
<sequence>MNLSSENNLIPKDVGALEGGVRLPPNTGRLAAASSIGTALEWYDFTVYNIMAALIFNHVFFPSFDPLVGTILAFSTYAVGYVSRPIGGILFGHLGDVMGRRFVLVATLIIMGVTTALMGLLPGYASLGIWSPLLLVTLRFIQGIALGGEWAGAVLLSMEHGDAGQRGRNASFAQVGPSCGTLIGTGFITLVTVMMSAEDFQLWGWRVPFLLSLLLVFFGLWLRSGVGETPAFLKLEQAKNTTHTPVKEVFSQHLRPLLIAGGSRIGSDVLYALVVVFTLTYVTTVLHLPRPLALTATMLGALGNAITVPVFGALSDRFGRRPVYIVGALLAIVWAFVFFVLLDSTQPVLICLAVIIGLLIHAMMYGPQAAFVTEQFPTRVRYAGSSLAYTLAGIVGGGFAPLIITTLYKEYNSTLVISAYVTLALLITLVAVFTAKETAHKPL</sequence>
<evidence type="ECO:0000313" key="9">
    <source>
        <dbReference type="EMBL" id="GGA36176.1"/>
    </source>
</evidence>
<protein>
    <submittedName>
        <fullName evidence="9">MFS transporter</fullName>
    </submittedName>
</protein>
<name>A0ABQ1G3Y1_9GAMM</name>
<feature type="transmembrane region" description="Helical" evidence="7">
    <location>
        <begin position="347"/>
        <end position="366"/>
    </location>
</feature>
<comment type="subcellular location">
    <subcellularLocation>
        <location evidence="1">Cell membrane</location>
        <topology evidence="1">Multi-pass membrane protein</topology>
    </subcellularLocation>
</comment>
<organism evidence="9 10">
    <name type="scientific">Hafnia psychrotolerans</name>
    <dbReference type="NCBI Taxonomy" id="1477018"/>
    <lineage>
        <taxon>Bacteria</taxon>
        <taxon>Pseudomonadati</taxon>
        <taxon>Pseudomonadota</taxon>
        <taxon>Gammaproteobacteria</taxon>
        <taxon>Enterobacterales</taxon>
        <taxon>Hafniaceae</taxon>
        <taxon>Hafnia</taxon>
    </lineage>
</organism>
<evidence type="ECO:0000256" key="2">
    <source>
        <dbReference type="ARBA" id="ARBA00022448"/>
    </source>
</evidence>
<keyword evidence="6 7" id="KW-0472">Membrane</keyword>
<dbReference type="PROSITE" id="PS00217">
    <property type="entry name" value="SUGAR_TRANSPORT_2"/>
    <property type="match status" value="1"/>
</dbReference>
<evidence type="ECO:0000259" key="8">
    <source>
        <dbReference type="PROSITE" id="PS50850"/>
    </source>
</evidence>
<dbReference type="Gene3D" id="1.20.1250.20">
    <property type="entry name" value="MFS general substrate transporter like domains"/>
    <property type="match status" value="2"/>
</dbReference>
<dbReference type="EMBL" id="BMFZ01000002">
    <property type="protein sequence ID" value="GGA36176.1"/>
    <property type="molecule type" value="Genomic_DNA"/>
</dbReference>
<accession>A0ABQ1G3Y1</accession>
<gene>
    <name evidence="9" type="ORF">GCM10011328_08770</name>
</gene>
<comment type="caution">
    <text evidence="9">The sequence shown here is derived from an EMBL/GenBank/DDBJ whole genome shotgun (WGS) entry which is preliminary data.</text>
</comment>
<evidence type="ECO:0000256" key="7">
    <source>
        <dbReference type="SAM" id="Phobius"/>
    </source>
</evidence>
<feature type="transmembrane region" description="Helical" evidence="7">
    <location>
        <begin position="269"/>
        <end position="286"/>
    </location>
</feature>
<keyword evidence="10" id="KW-1185">Reference proteome</keyword>
<dbReference type="RefSeq" id="WP_188470811.1">
    <property type="nucleotide sequence ID" value="NZ_BMFZ01000002.1"/>
</dbReference>
<dbReference type="PROSITE" id="PS50850">
    <property type="entry name" value="MFS"/>
    <property type="match status" value="1"/>
</dbReference>
<feature type="transmembrane region" description="Helical" evidence="7">
    <location>
        <begin position="179"/>
        <end position="197"/>
    </location>
</feature>
<evidence type="ECO:0000256" key="4">
    <source>
        <dbReference type="ARBA" id="ARBA00022692"/>
    </source>
</evidence>
<dbReference type="PANTHER" id="PTHR43045:SF1">
    <property type="entry name" value="SHIKIMATE TRANSPORTER"/>
    <property type="match status" value="1"/>
</dbReference>
<dbReference type="Pfam" id="PF07690">
    <property type="entry name" value="MFS_1"/>
    <property type="match status" value="1"/>
</dbReference>
<dbReference type="InterPro" id="IPR011701">
    <property type="entry name" value="MFS"/>
</dbReference>